<dbReference type="PANTHER" id="PTHR10039:SF5">
    <property type="entry name" value="NACHT DOMAIN-CONTAINING PROTEIN"/>
    <property type="match status" value="1"/>
</dbReference>
<evidence type="ECO:0000256" key="1">
    <source>
        <dbReference type="ARBA" id="ARBA00022737"/>
    </source>
</evidence>
<evidence type="ECO:0008006" key="6">
    <source>
        <dbReference type="Google" id="ProtNLM"/>
    </source>
</evidence>
<dbReference type="Gene3D" id="3.40.50.300">
    <property type="entry name" value="P-loop containing nucleotide triphosphate hydrolases"/>
    <property type="match status" value="1"/>
</dbReference>
<feature type="domain" description="DUF7791" evidence="3">
    <location>
        <begin position="577"/>
        <end position="729"/>
    </location>
</feature>
<feature type="domain" description="Nephrocystin 3-like N-terminal" evidence="2">
    <location>
        <begin position="299"/>
        <end position="478"/>
    </location>
</feature>
<name>A0AA38X1R2_9EURO</name>
<evidence type="ECO:0000313" key="5">
    <source>
        <dbReference type="Proteomes" id="UP001172673"/>
    </source>
</evidence>
<sequence>MDPITALALACNVTQLVEQAIEAAVACKEIYERGSLDENNQIDKYAESVTVANKELEASLKNAATRDTRLQKLAQDVFDTATELRKVLSLLRLAKSQGARHIGRAFKTALRSKIQNGTVEKLRERLERQDTALRSSILKDLYVRGGKAELTRRYEFQKLSQGQQDIMAEVLQGQKLLLTDIRMSVKTAETNLLARLDIQDNQLRQTTQVVVNEIHTTLKKSGDQVIDRFDAQDVLLKEHFQKQDAQIRRTDEEVHDALKVRLLDALAFPEMNERRNMIEGHVNDFGASYHWLFHRQEELAEHDFVEWLQNGEEIYWVNGKPGSGKSTLMDYIYQSLQPKGVGHHHIKEWAEPYHVQLLSFWFFRPASSVLLKSLQGFWRSLCFQILDTDENVVKKIQGDEAAPQSLRWCLVQPGSRIRTWTDIELKSWFTYLVTNSASNFFLLVDGLDEVAHNRDILLSTIQFIAQSTDKVKLCCSSRPETPFLQALQHYPSLRLQDFNYSDIEEYCLRRLATTRAMQYANTISWRAQGVFLWAYLVTEDLKGAASQGDEEEDLKQRLEECPGEMYELFRFLLERQDKFYAKHPKPYLRLIEVATTERRSRSPYSENFLTLLELLVALSAQEDIISPFPESHDVSLLAALESKAAALKANLVARCANMIELLPRWHKADIYSDAFPYRELADAHNVEIRFIHRSAADFLVENDTAVTLFHSCNLTERDATIRLMIASIFSFLVDEQTDVKKSLQFGRLIDARLWTEAGTKTLDTIFPTLHARKPLLEPPMTMTKGQDAPNTGPFAVMCPQLSALENAVFGLAAEFNMVAYAEAKLRALDPEHLPFALGFAFCANLREDSFFESTELRGMPMPEPDLSSQSLTQKLSLWYYLNPNMNNEPRFYATCPVWQHIHLSLVDQYYKKRTGDAQAT</sequence>
<keyword evidence="5" id="KW-1185">Reference proteome</keyword>
<accession>A0AA38X1R2</accession>
<comment type="caution">
    <text evidence="4">The sequence shown here is derived from an EMBL/GenBank/DDBJ whole genome shotgun (WGS) entry which is preliminary data.</text>
</comment>
<dbReference type="PANTHER" id="PTHR10039">
    <property type="entry name" value="AMELOGENIN"/>
    <property type="match status" value="1"/>
</dbReference>
<evidence type="ECO:0000259" key="2">
    <source>
        <dbReference type="Pfam" id="PF24883"/>
    </source>
</evidence>
<dbReference type="SUPFAM" id="SSF52540">
    <property type="entry name" value="P-loop containing nucleoside triphosphate hydrolases"/>
    <property type="match status" value="1"/>
</dbReference>
<dbReference type="InterPro" id="IPR056884">
    <property type="entry name" value="NPHP3-like_N"/>
</dbReference>
<dbReference type="AlphaFoldDB" id="A0AA38X1R2"/>
<gene>
    <name evidence="4" type="ORF">H2200_010598</name>
</gene>
<reference evidence="4" key="1">
    <citation type="submission" date="2022-10" db="EMBL/GenBank/DDBJ databases">
        <title>Culturing micro-colonial fungi from biological soil crusts in the Mojave desert and describing Neophaeococcomyces mojavensis, and introducing the new genera and species Taxawa tesnikishii.</title>
        <authorList>
            <person name="Kurbessoian T."/>
            <person name="Stajich J.E."/>
        </authorList>
    </citation>
    <scope>NUCLEOTIDE SEQUENCE</scope>
    <source>
        <strain evidence="4">TK_41</strain>
    </source>
</reference>
<dbReference type="InterPro" id="IPR056693">
    <property type="entry name" value="DUF7791"/>
</dbReference>
<proteinExistence type="predicted"/>
<evidence type="ECO:0000313" key="4">
    <source>
        <dbReference type="EMBL" id="KAJ9605208.1"/>
    </source>
</evidence>
<evidence type="ECO:0000259" key="3">
    <source>
        <dbReference type="Pfam" id="PF25053"/>
    </source>
</evidence>
<dbReference type="EMBL" id="JAPDRK010000017">
    <property type="protein sequence ID" value="KAJ9605208.1"/>
    <property type="molecule type" value="Genomic_DNA"/>
</dbReference>
<dbReference type="Proteomes" id="UP001172673">
    <property type="component" value="Unassembled WGS sequence"/>
</dbReference>
<keyword evidence="1" id="KW-0677">Repeat</keyword>
<protein>
    <recommendedName>
        <fullName evidence="6">NACHT domain-containing protein</fullName>
    </recommendedName>
</protein>
<dbReference type="InterPro" id="IPR027417">
    <property type="entry name" value="P-loop_NTPase"/>
</dbReference>
<dbReference type="Pfam" id="PF25053">
    <property type="entry name" value="DUF7791"/>
    <property type="match status" value="1"/>
</dbReference>
<organism evidence="4 5">
    <name type="scientific">Cladophialophora chaetospira</name>
    <dbReference type="NCBI Taxonomy" id="386627"/>
    <lineage>
        <taxon>Eukaryota</taxon>
        <taxon>Fungi</taxon>
        <taxon>Dikarya</taxon>
        <taxon>Ascomycota</taxon>
        <taxon>Pezizomycotina</taxon>
        <taxon>Eurotiomycetes</taxon>
        <taxon>Chaetothyriomycetidae</taxon>
        <taxon>Chaetothyriales</taxon>
        <taxon>Herpotrichiellaceae</taxon>
        <taxon>Cladophialophora</taxon>
    </lineage>
</organism>
<dbReference type="Pfam" id="PF24883">
    <property type="entry name" value="NPHP3_N"/>
    <property type="match status" value="1"/>
</dbReference>